<dbReference type="AlphaFoldDB" id="A0A948TH43"/>
<name>A0A948TH43_9GAMM</name>
<dbReference type="Proteomes" id="UP000733611">
    <property type="component" value="Unassembled WGS sequence"/>
</dbReference>
<protein>
    <submittedName>
        <fullName evidence="1">Uncharacterized protein</fullName>
    </submittedName>
</protein>
<evidence type="ECO:0000313" key="1">
    <source>
        <dbReference type="EMBL" id="MBU3844583.1"/>
    </source>
</evidence>
<comment type="caution">
    <text evidence="1">The sequence shown here is derived from an EMBL/GenBank/DDBJ whole genome shotgun (WGS) entry which is preliminary data.</text>
</comment>
<reference evidence="1" key="1">
    <citation type="journal article" date="2021" name="PeerJ">
        <title>Extensive microbial diversity within the chicken gut microbiome revealed by metagenomics and culture.</title>
        <authorList>
            <person name="Gilroy R."/>
            <person name="Ravi A."/>
            <person name="Getino M."/>
            <person name="Pursley I."/>
            <person name="Horton D.L."/>
            <person name="Alikhan N.F."/>
            <person name="Baker D."/>
            <person name="Gharbi K."/>
            <person name="Hall N."/>
            <person name="Watson M."/>
            <person name="Adriaenssens E.M."/>
            <person name="Foster-Nyarko E."/>
            <person name="Jarju S."/>
            <person name="Secka A."/>
            <person name="Antonio M."/>
            <person name="Oren A."/>
            <person name="Chaudhuri R.R."/>
            <person name="La Ragione R."/>
            <person name="Hildebrand F."/>
            <person name="Pallen M.J."/>
        </authorList>
    </citation>
    <scope>NUCLEOTIDE SEQUENCE</scope>
    <source>
        <strain evidence="1">378</strain>
    </source>
</reference>
<accession>A0A948TH43</accession>
<dbReference type="EMBL" id="JAHLFE010000139">
    <property type="protein sequence ID" value="MBU3844583.1"/>
    <property type="molecule type" value="Genomic_DNA"/>
</dbReference>
<gene>
    <name evidence="1" type="ORF">H9847_06930</name>
</gene>
<sequence>MSFLSYGARRLKAAVLLMVTVMLAALMLGGCGVSNDEYAGTWMGIDEQGNGNSKIYQYTITPDDSGYGYMIEVVQFDYTVNINHSQARWRSTSPHYFNAQMNANGDLVSDIGVIRADPANFRLIYGNIYLVRKAKNTEVKLKYVARREIESMYPGIMIAD</sequence>
<proteinExistence type="predicted"/>
<evidence type="ECO:0000313" key="2">
    <source>
        <dbReference type="Proteomes" id="UP000733611"/>
    </source>
</evidence>
<organism evidence="1 2">
    <name type="scientific">Candidatus Anaerobiospirillum pullicola</name>
    <dbReference type="NCBI Taxonomy" id="2838451"/>
    <lineage>
        <taxon>Bacteria</taxon>
        <taxon>Pseudomonadati</taxon>
        <taxon>Pseudomonadota</taxon>
        <taxon>Gammaproteobacteria</taxon>
        <taxon>Aeromonadales</taxon>
        <taxon>Succinivibrionaceae</taxon>
        <taxon>Anaerobiospirillum</taxon>
    </lineage>
</organism>
<reference evidence="1" key="2">
    <citation type="submission" date="2021-04" db="EMBL/GenBank/DDBJ databases">
        <authorList>
            <person name="Gilroy R."/>
        </authorList>
    </citation>
    <scope>NUCLEOTIDE SEQUENCE</scope>
    <source>
        <strain evidence="1">378</strain>
    </source>
</reference>